<keyword evidence="2" id="KW-1003">Cell membrane</keyword>
<evidence type="ECO:0000256" key="10">
    <source>
        <dbReference type="ARBA" id="ARBA00023157"/>
    </source>
</evidence>
<gene>
    <name evidence="13" type="ORF">MNBD_ACTINO02-1361</name>
</gene>
<sequence>MLTAVVVVVSSGALVRATNSGAGCGESWPRCDQQLFPIPDSIEQLIEFTHRMLTSGLVIGGIALIVLSYVQLGKSHPVTRAAVIAFGFLLFESVLGAALVLFGWVEQDASIGRLVAVPIHLMNTFALIAAYALVAWRAAGRADFSISNAGHRGRVLVVGAGILVLIAAIGSLNALADTLFPAESIVSAITEEFGSTAPILLKIRVLHPIVAIGGSIGIVFIIRYLDVGMSRSTRKRGWMIMGIIGLQFVVGLVNIALLTPVEIQVFHLVIADLLWIAYLFYMFAATTRRVADNVIEVPV</sequence>
<dbReference type="InterPro" id="IPR050450">
    <property type="entry name" value="COX15/CtaA_HemeA_synthase"/>
</dbReference>
<organism evidence="13">
    <name type="scientific">hydrothermal vent metagenome</name>
    <dbReference type="NCBI Taxonomy" id="652676"/>
    <lineage>
        <taxon>unclassified sequences</taxon>
        <taxon>metagenomes</taxon>
        <taxon>ecological metagenomes</taxon>
    </lineage>
</organism>
<keyword evidence="4" id="KW-0479">Metal-binding</keyword>
<evidence type="ECO:0000256" key="6">
    <source>
        <dbReference type="ARBA" id="ARBA00023002"/>
    </source>
</evidence>
<comment type="pathway">
    <text evidence="11">Porphyrin-containing compound metabolism.</text>
</comment>
<protein>
    <submittedName>
        <fullName evidence="13">Cell division protein FtsW</fullName>
    </submittedName>
</protein>
<keyword evidence="7" id="KW-0408">Iron</keyword>
<evidence type="ECO:0000256" key="11">
    <source>
        <dbReference type="ARBA" id="ARBA00023444"/>
    </source>
</evidence>
<keyword evidence="8" id="KW-0350">Heme biosynthesis</keyword>
<dbReference type="GO" id="GO:0016491">
    <property type="term" value="F:oxidoreductase activity"/>
    <property type="evidence" value="ECO:0007669"/>
    <property type="project" value="UniProtKB-KW"/>
</dbReference>
<evidence type="ECO:0000256" key="7">
    <source>
        <dbReference type="ARBA" id="ARBA00023004"/>
    </source>
</evidence>
<feature type="transmembrane region" description="Helical" evidence="12">
    <location>
        <begin position="265"/>
        <end position="284"/>
    </location>
</feature>
<keyword evidence="6" id="KW-0560">Oxidoreductase</keyword>
<keyword evidence="10" id="KW-1015">Disulfide bond</keyword>
<feature type="transmembrane region" description="Helical" evidence="12">
    <location>
        <begin position="155"/>
        <end position="176"/>
    </location>
</feature>
<keyword evidence="3 12" id="KW-0812">Transmembrane</keyword>
<evidence type="ECO:0000256" key="5">
    <source>
        <dbReference type="ARBA" id="ARBA00022989"/>
    </source>
</evidence>
<feature type="transmembrane region" description="Helical" evidence="12">
    <location>
        <begin position="51"/>
        <end position="70"/>
    </location>
</feature>
<evidence type="ECO:0000256" key="2">
    <source>
        <dbReference type="ARBA" id="ARBA00022475"/>
    </source>
</evidence>
<proteinExistence type="predicted"/>
<feature type="transmembrane region" description="Helical" evidence="12">
    <location>
        <begin position="237"/>
        <end position="259"/>
    </location>
</feature>
<feature type="transmembrane region" description="Helical" evidence="12">
    <location>
        <begin position="205"/>
        <end position="225"/>
    </location>
</feature>
<evidence type="ECO:0000313" key="13">
    <source>
        <dbReference type="EMBL" id="VAV97368.1"/>
    </source>
</evidence>
<feature type="transmembrane region" description="Helical" evidence="12">
    <location>
        <begin position="82"/>
        <end position="105"/>
    </location>
</feature>
<evidence type="ECO:0000256" key="8">
    <source>
        <dbReference type="ARBA" id="ARBA00023133"/>
    </source>
</evidence>
<evidence type="ECO:0000256" key="4">
    <source>
        <dbReference type="ARBA" id="ARBA00022723"/>
    </source>
</evidence>
<evidence type="ECO:0000256" key="9">
    <source>
        <dbReference type="ARBA" id="ARBA00023136"/>
    </source>
</evidence>
<dbReference type="Pfam" id="PF02628">
    <property type="entry name" value="COX15-CtaA"/>
    <property type="match status" value="1"/>
</dbReference>
<reference evidence="13" key="1">
    <citation type="submission" date="2018-06" db="EMBL/GenBank/DDBJ databases">
        <authorList>
            <person name="Zhirakovskaya E."/>
        </authorList>
    </citation>
    <scope>NUCLEOTIDE SEQUENCE</scope>
</reference>
<keyword evidence="13" id="KW-0132">Cell division</keyword>
<dbReference type="GO" id="GO:0046872">
    <property type="term" value="F:metal ion binding"/>
    <property type="evidence" value="ECO:0007669"/>
    <property type="project" value="UniProtKB-KW"/>
</dbReference>
<evidence type="ECO:0000256" key="12">
    <source>
        <dbReference type="SAM" id="Phobius"/>
    </source>
</evidence>
<dbReference type="PANTHER" id="PTHR35457">
    <property type="entry name" value="HEME A SYNTHASE"/>
    <property type="match status" value="1"/>
</dbReference>
<name>A0A3B0SA32_9ZZZZ</name>
<evidence type="ECO:0000256" key="3">
    <source>
        <dbReference type="ARBA" id="ARBA00022692"/>
    </source>
</evidence>
<evidence type="ECO:0000256" key="1">
    <source>
        <dbReference type="ARBA" id="ARBA00004141"/>
    </source>
</evidence>
<dbReference type="PANTHER" id="PTHR35457:SF1">
    <property type="entry name" value="HEME A SYNTHASE"/>
    <property type="match status" value="1"/>
</dbReference>
<dbReference type="AlphaFoldDB" id="A0A3B0SA32"/>
<dbReference type="GO" id="GO:0006784">
    <property type="term" value="P:heme A biosynthetic process"/>
    <property type="evidence" value="ECO:0007669"/>
    <property type="project" value="InterPro"/>
</dbReference>
<accession>A0A3B0SA32</accession>
<dbReference type="GO" id="GO:0016020">
    <property type="term" value="C:membrane"/>
    <property type="evidence" value="ECO:0007669"/>
    <property type="project" value="UniProtKB-SubCell"/>
</dbReference>
<keyword evidence="9 12" id="KW-0472">Membrane</keyword>
<dbReference type="EMBL" id="UOEK01000117">
    <property type="protein sequence ID" value="VAV97368.1"/>
    <property type="molecule type" value="Genomic_DNA"/>
</dbReference>
<keyword evidence="13" id="KW-0131">Cell cycle</keyword>
<feature type="transmembrane region" description="Helical" evidence="12">
    <location>
        <begin position="111"/>
        <end position="134"/>
    </location>
</feature>
<keyword evidence="5 12" id="KW-1133">Transmembrane helix</keyword>
<comment type="subcellular location">
    <subcellularLocation>
        <location evidence="1">Membrane</location>
        <topology evidence="1">Multi-pass membrane protein</topology>
    </subcellularLocation>
</comment>
<dbReference type="InterPro" id="IPR003780">
    <property type="entry name" value="COX15/CtaA_fam"/>
</dbReference>
<dbReference type="GO" id="GO:0051301">
    <property type="term" value="P:cell division"/>
    <property type="evidence" value="ECO:0007669"/>
    <property type="project" value="UniProtKB-KW"/>
</dbReference>